<organism evidence="1 2">
    <name type="scientific">Pseudoalteromonas haloplanktis</name>
    <name type="common">Alteromonas haloplanktis</name>
    <dbReference type="NCBI Taxonomy" id="228"/>
    <lineage>
        <taxon>Bacteria</taxon>
        <taxon>Pseudomonadati</taxon>
        <taxon>Pseudomonadota</taxon>
        <taxon>Gammaproteobacteria</taxon>
        <taxon>Alteromonadales</taxon>
        <taxon>Pseudoalteromonadaceae</taxon>
        <taxon>Pseudoalteromonas</taxon>
    </lineage>
</organism>
<dbReference type="EMBL" id="JAVIFY010000004">
    <property type="protein sequence ID" value="MDQ9091315.1"/>
    <property type="molecule type" value="Genomic_DNA"/>
</dbReference>
<dbReference type="Proteomes" id="UP001226574">
    <property type="component" value="Unassembled WGS sequence"/>
</dbReference>
<reference evidence="1 2" key="1">
    <citation type="submission" date="2023-08" db="EMBL/GenBank/DDBJ databases">
        <title>Pseudoalteromonas haloplanktis LL1 genome.</title>
        <authorList>
            <person name="Wu S."/>
        </authorList>
    </citation>
    <scope>NUCLEOTIDE SEQUENCE [LARGE SCALE GENOMIC DNA]</scope>
    <source>
        <strain evidence="1 2">LL1</strain>
    </source>
</reference>
<keyword evidence="2" id="KW-1185">Reference proteome</keyword>
<dbReference type="InterPro" id="IPR026988">
    <property type="entry name" value="YaaC-like"/>
</dbReference>
<evidence type="ECO:0000313" key="1">
    <source>
        <dbReference type="EMBL" id="MDQ9091315.1"/>
    </source>
</evidence>
<protein>
    <submittedName>
        <fullName evidence="1">YaaC family protein</fullName>
    </submittedName>
</protein>
<evidence type="ECO:0000313" key="2">
    <source>
        <dbReference type="Proteomes" id="UP001226574"/>
    </source>
</evidence>
<accession>A0ABU1BAB0</accession>
<gene>
    <name evidence="1" type="ORF">RC083_06905</name>
</gene>
<dbReference type="Pfam" id="PF14175">
    <property type="entry name" value="YaaC"/>
    <property type="match status" value="1"/>
</dbReference>
<comment type="caution">
    <text evidence="1">The sequence shown here is derived from an EMBL/GenBank/DDBJ whole genome shotgun (WGS) entry which is preliminary data.</text>
</comment>
<dbReference type="RefSeq" id="WP_309038679.1">
    <property type="nucleotide sequence ID" value="NZ_JAVIFY010000004.1"/>
</dbReference>
<sequence length="356" mass="41299">MPRQIEKGELALYKYNKVRYSFVELDAGEQQVLSSDPWSFLSSHLQVRLNNTRGNNKTKIERAIYYSGLAEDFYRAAEVSPLPAKGALLYYGMLDLVKCYLSLNDVPLETTHEHHGLVLPIGKEQTVEVKTKMKDAVNIFYEFTRLLGKPITAGHEIRFEQAISHVPEVHSIYTSLGHLPKRKLLPIDIEFQVNHARDKLFTEVIYQKEQEAKVEVAKFLKGERKKYFKEGFPRDNKTVYRATRRKSYTQDNIHRIYKNILSEYRKLDIIPILTKQGYRYYADLRPGDLPQLSYSLLAMFYLGSAARYRPLEVKSLLEGELRPLVSEFVSLSPRQFLYQMVSLTTNKECVIPFAAI</sequence>
<name>A0ABU1BAB0_PSEHA</name>
<proteinExistence type="predicted"/>